<dbReference type="Proteomes" id="UP001231189">
    <property type="component" value="Unassembled WGS sequence"/>
</dbReference>
<reference evidence="1" key="1">
    <citation type="submission" date="2023-07" db="EMBL/GenBank/DDBJ databases">
        <title>A chromosome-level genome assembly of Lolium multiflorum.</title>
        <authorList>
            <person name="Chen Y."/>
            <person name="Copetti D."/>
            <person name="Kolliker R."/>
            <person name="Studer B."/>
        </authorList>
    </citation>
    <scope>NUCLEOTIDE SEQUENCE</scope>
    <source>
        <strain evidence="1">02402/16</strain>
        <tissue evidence="1">Leaf</tissue>
    </source>
</reference>
<dbReference type="AlphaFoldDB" id="A0AAD8SD05"/>
<keyword evidence="2" id="KW-1185">Reference proteome</keyword>
<proteinExistence type="predicted"/>
<gene>
    <name evidence="1" type="ORF">QYE76_066495</name>
</gene>
<protein>
    <submittedName>
        <fullName evidence="1">Uncharacterized protein</fullName>
    </submittedName>
</protein>
<name>A0AAD8SD05_LOLMU</name>
<dbReference type="EMBL" id="JAUUTY010000004">
    <property type="protein sequence ID" value="KAK1648690.1"/>
    <property type="molecule type" value="Genomic_DNA"/>
</dbReference>
<accession>A0AAD8SD05</accession>
<evidence type="ECO:0000313" key="2">
    <source>
        <dbReference type="Proteomes" id="UP001231189"/>
    </source>
</evidence>
<organism evidence="1 2">
    <name type="scientific">Lolium multiflorum</name>
    <name type="common">Italian ryegrass</name>
    <name type="synonym">Lolium perenne subsp. multiflorum</name>
    <dbReference type="NCBI Taxonomy" id="4521"/>
    <lineage>
        <taxon>Eukaryota</taxon>
        <taxon>Viridiplantae</taxon>
        <taxon>Streptophyta</taxon>
        <taxon>Embryophyta</taxon>
        <taxon>Tracheophyta</taxon>
        <taxon>Spermatophyta</taxon>
        <taxon>Magnoliopsida</taxon>
        <taxon>Liliopsida</taxon>
        <taxon>Poales</taxon>
        <taxon>Poaceae</taxon>
        <taxon>BOP clade</taxon>
        <taxon>Pooideae</taxon>
        <taxon>Poodae</taxon>
        <taxon>Poeae</taxon>
        <taxon>Poeae Chloroplast Group 2 (Poeae type)</taxon>
        <taxon>Loliodinae</taxon>
        <taxon>Loliinae</taxon>
        <taxon>Lolium</taxon>
    </lineage>
</organism>
<evidence type="ECO:0000313" key="1">
    <source>
        <dbReference type="EMBL" id="KAK1648690.1"/>
    </source>
</evidence>
<sequence length="151" mass="16555">MEQSRKSSEREKIALQQAQDAISEKDSAIAEAAAATSRENFMLQLLTDASLDMAGSFLDATTEDERVEARSNALLRLANDHGSNFWGTPERTRQIVRFQDRALQDCLGSMDQKNGVSCVAVFGVVRILHNTLGSSSAKYAELFPMVPTNVS</sequence>
<comment type="caution">
    <text evidence="1">The sequence shown here is derived from an EMBL/GenBank/DDBJ whole genome shotgun (WGS) entry which is preliminary data.</text>
</comment>